<dbReference type="EMBL" id="DS114904">
    <property type="protein sequence ID" value="EAX85541.1"/>
    <property type="molecule type" value="Genomic_DNA"/>
</dbReference>
<keyword evidence="3" id="KW-1185">Reference proteome</keyword>
<name>A2GBC9_TRIV3</name>
<reference evidence="2" key="1">
    <citation type="submission" date="2006-10" db="EMBL/GenBank/DDBJ databases">
        <authorList>
            <person name="Amadeo P."/>
            <person name="Zhao Q."/>
            <person name="Wortman J."/>
            <person name="Fraser-Liggett C."/>
            <person name="Carlton J."/>
        </authorList>
    </citation>
    <scope>NUCLEOTIDE SEQUENCE</scope>
    <source>
        <strain evidence="2">G3</strain>
    </source>
</reference>
<evidence type="ECO:0000313" key="2">
    <source>
        <dbReference type="EMBL" id="EAX85541.1"/>
    </source>
</evidence>
<sequence length="381" mass="41836">MFFTLIYNIASENYTGPQSAALNIAMSQDIVINKCQFIKVGSASGPGPITLYGTSEGSWANITTNYFESCIGNRGSSFALSGTFKPYFYRNAIYKSTIGAAQDSVIGYVETSVDIPYTLSYLSAYQCATGSRQLNLQGFPTVTSINISSCSALNGKTKSYAYGNIYFETQKSFKVSYSTFENNVSPCGVIYLLNCNNALFTMCNIFSNYANSYGLVYVENSKSLDFRSCSFFKNVLTKCNMFQTKGSNSKITVISCRLDDTSTYGSVVFTQNTVTNDPTTNDLAFYATGKIFAKRTYVPTAIGSGSNKATQTAEAAQDSTAQKGKDETNVFHTLLYTCIVVLVAFIGYIVFVNFFCAKPKHSHDEEYSYSEANEERAAMLE</sequence>
<keyword evidence="1" id="KW-1133">Transmembrane helix</keyword>
<dbReference type="InParanoid" id="A2GBC9"/>
<gene>
    <name evidence="2" type="ORF">TVAG_431370</name>
</gene>
<dbReference type="VEuPathDB" id="TrichDB:TVAGG3_0861300"/>
<reference evidence="2" key="2">
    <citation type="journal article" date="2007" name="Science">
        <title>Draft genome sequence of the sexually transmitted pathogen Trichomonas vaginalis.</title>
        <authorList>
            <person name="Carlton J.M."/>
            <person name="Hirt R.P."/>
            <person name="Silva J.C."/>
            <person name="Delcher A.L."/>
            <person name="Schatz M."/>
            <person name="Zhao Q."/>
            <person name="Wortman J.R."/>
            <person name="Bidwell S.L."/>
            <person name="Alsmark U.C.M."/>
            <person name="Besteiro S."/>
            <person name="Sicheritz-Ponten T."/>
            <person name="Noel C.J."/>
            <person name="Dacks J.B."/>
            <person name="Foster P.G."/>
            <person name="Simillion C."/>
            <person name="Van de Peer Y."/>
            <person name="Miranda-Saavedra D."/>
            <person name="Barton G.J."/>
            <person name="Westrop G.D."/>
            <person name="Mueller S."/>
            <person name="Dessi D."/>
            <person name="Fiori P.L."/>
            <person name="Ren Q."/>
            <person name="Paulsen I."/>
            <person name="Zhang H."/>
            <person name="Bastida-Corcuera F.D."/>
            <person name="Simoes-Barbosa A."/>
            <person name="Brown M.T."/>
            <person name="Hayes R.D."/>
            <person name="Mukherjee M."/>
            <person name="Okumura C.Y."/>
            <person name="Schneider R."/>
            <person name="Smith A.J."/>
            <person name="Vanacova S."/>
            <person name="Villalvazo M."/>
            <person name="Haas B.J."/>
            <person name="Pertea M."/>
            <person name="Feldblyum T.V."/>
            <person name="Utterback T.R."/>
            <person name="Shu C.L."/>
            <person name="Osoegawa K."/>
            <person name="de Jong P.J."/>
            <person name="Hrdy I."/>
            <person name="Horvathova L."/>
            <person name="Zubacova Z."/>
            <person name="Dolezal P."/>
            <person name="Malik S.B."/>
            <person name="Logsdon J.M. Jr."/>
            <person name="Henze K."/>
            <person name="Gupta A."/>
            <person name="Wang C.C."/>
            <person name="Dunne R.L."/>
            <person name="Upcroft J.A."/>
            <person name="Upcroft P."/>
            <person name="White O."/>
            <person name="Salzberg S.L."/>
            <person name="Tang P."/>
            <person name="Chiu C.-H."/>
            <person name="Lee Y.-S."/>
            <person name="Embley T.M."/>
            <person name="Coombs G.H."/>
            <person name="Mottram J.C."/>
            <person name="Tachezy J."/>
            <person name="Fraser-Liggett C.M."/>
            <person name="Johnson P.J."/>
        </authorList>
    </citation>
    <scope>NUCLEOTIDE SEQUENCE [LARGE SCALE GENOMIC DNA]</scope>
    <source>
        <strain evidence="2">G3</strain>
    </source>
</reference>
<dbReference type="Proteomes" id="UP000001542">
    <property type="component" value="Unassembled WGS sequence"/>
</dbReference>
<dbReference type="KEGG" id="tva:4743181"/>
<dbReference type="AlphaFoldDB" id="A2GBC9"/>
<evidence type="ECO:0000313" key="3">
    <source>
        <dbReference type="Proteomes" id="UP000001542"/>
    </source>
</evidence>
<evidence type="ECO:0008006" key="4">
    <source>
        <dbReference type="Google" id="ProtNLM"/>
    </source>
</evidence>
<organism evidence="2 3">
    <name type="scientific">Trichomonas vaginalis (strain ATCC PRA-98 / G3)</name>
    <dbReference type="NCBI Taxonomy" id="412133"/>
    <lineage>
        <taxon>Eukaryota</taxon>
        <taxon>Metamonada</taxon>
        <taxon>Parabasalia</taxon>
        <taxon>Trichomonadida</taxon>
        <taxon>Trichomonadidae</taxon>
        <taxon>Trichomonas</taxon>
    </lineage>
</organism>
<protein>
    <recommendedName>
        <fullName evidence="4">Right handed beta helix domain-containing protein</fullName>
    </recommendedName>
</protein>
<keyword evidence="1" id="KW-0472">Membrane</keyword>
<dbReference type="VEuPathDB" id="TrichDB:TVAG_431370"/>
<evidence type="ECO:0000256" key="1">
    <source>
        <dbReference type="SAM" id="Phobius"/>
    </source>
</evidence>
<dbReference type="SUPFAM" id="SSF51126">
    <property type="entry name" value="Pectin lyase-like"/>
    <property type="match status" value="1"/>
</dbReference>
<proteinExistence type="predicted"/>
<dbReference type="InterPro" id="IPR011050">
    <property type="entry name" value="Pectin_lyase_fold/virulence"/>
</dbReference>
<keyword evidence="1" id="KW-0812">Transmembrane</keyword>
<feature type="transmembrane region" description="Helical" evidence="1">
    <location>
        <begin position="334"/>
        <end position="356"/>
    </location>
</feature>
<accession>A2GBC9</accession>
<dbReference type="RefSeq" id="XP_001298471.1">
    <property type="nucleotide sequence ID" value="XM_001298470.1"/>
</dbReference>